<evidence type="ECO:0000313" key="2">
    <source>
        <dbReference type="Proteomes" id="UP000198796"/>
    </source>
</evidence>
<evidence type="ECO:0000313" key="1">
    <source>
        <dbReference type="EMBL" id="SFB18773.1"/>
    </source>
</evidence>
<dbReference type="EMBL" id="FOJU01000011">
    <property type="protein sequence ID" value="SFB18773.1"/>
    <property type="molecule type" value="Genomic_DNA"/>
</dbReference>
<organism evidence="1 2">
    <name type="scientific">Poseidonocella pacifica</name>
    <dbReference type="NCBI Taxonomy" id="871651"/>
    <lineage>
        <taxon>Bacteria</taxon>
        <taxon>Pseudomonadati</taxon>
        <taxon>Pseudomonadota</taxon>
        <taxon>Alphaproteobacteria</taxon>
        <taxon>Rhodobacterales</taxon>
        <taxon>Roseobacteraceae</taxon>
        <taxon>Poseidonocella</taxon>
    </lineage>
</organism>
<proteinExistence type="predicted"/>
<gene>
    <name evidence="1" type="ORF">SAMN05421688_0010</name>
</gene>
<reference evidence="1 2" key="1">
    <citation type="submission" date="2016-10" db="EMBL/GenBank/DDBJ databases">
        <authorList>
            <person name="de Groot N.N."/>
        </authorList>
    </citation>
    <scope>NUCLEOTIDE SEQUENCE [LARGE SCALE GENOMIC DNA]</scope>
    <source>
        <strain evidence="1 2">DSM 29316</strain>
    </source>
</reference>
<dbReference type="Proteomes" id="UP000198796">
    <property type="component" value="Unassembled WGS sequence"/>
</dbReference>
<dbReference type="AlphaFoldDB" id="A0A1I0Z3C2"/>
<protein>
    <submittedName>
        <fullName evidence="1">Uncharacterized protein</fullName>
    </submittedName>
</protein>
<sequence>MLGVMGFVVALLTGCSEETRPDRFELANVRASNVVPKSSATAFVGAFARHCLKGEPAAIEASLLSAGYVQARGGTGPARSFVVDDKRPLVILSEGGCAVGAAPRTGQTPRVQSFVTQTFPGARAVDPQALSAERAWQLADGTLILTTRSGTPGLSTATYLLGLTYPAARDT</sequence>
<accession>A0A1I0Z3C2</accession>
<name>A0A1I0Z3C2_9RHOB</name>
<keyword evidence="2" id="KW-1185">Reference proteome</keyword>
<dbReference type="STRING" id="871651.SAMN05421688_0010"/>